<dbReference type="RefSeq" id="WP_303306953.1">
    <property type="nucleotide sequence ID" value="NZ_JAODOP010000004.1"/>
</dbReference>
<proteinExistence type="predicted"/>
<dbReference type="Proteomes" id="UP001337305">
    <property type="component" value="Unassembled WGS sequence"/>
</dbReference>
<organism evidence="2 3">
    <name type="scientific">Flavivirga spongiicola</name>
    <dbReference type="NCBI Taxonomy" id="421621"/>
    <lineage>
        <taxon>Bacteria</taxon>
        <taxon>Pseudomonadati</taxon>
        <taxon>Bacteroidota</taxon>
        <taxon>Flavobacteriia</taxon>
        <taxon>Flavobacteriales</taxon>
        <taxon>Flavobacteriaceae</taxon>
        <taxon>Flavivirga</taxon>
    </lineage>
</organism>
<sequence length="270" mass="31446">MKSTIKISSLLFLTLLIFSCSTDDDGVDFIPENKNLNAERFINFEIGNSNFIVPQSAADIHLNFDYNYKGQSKVSKITLHAIAINVDPVQEGEKTYELKDYVVDDKYYKGKLNPNIHLHLFVDPEGKESPKFKAATGSYQFRIVVEHEDLSKAVILKEFSFVQKFKDIEVEIEEDGLEKELHIEFQYLTGSNTLEEIKYTLYHEESATEQKYKEILSETNIDFQDKKDPNVHFHVEWENEYPKGVYYLLLKVKETGEDEYVKLVRKFEAN</sequence>
<keyword evidence="3" id="KW-1185">Reference proteome</keyword>
<comment type="caution">
    <text evidence="2">The sequence shown here is derived from an EMBL/GenBank/DDBJ whole genome shotgun (WGS) entry which is preliminary data.</text>
</comment>
<reference evidence="2 3" key="1">
    <citation type="submission" date="2022-09" db="EMBL/GenBank/DDBJ databases">
        <title>Genome sequencing of Flavivirga sp. MEBiC05379.</title>
        <authorList>
            <person name="Oh H.-M."/>
            <person name="Kwon K.K."/>
            <person name="Park M.J."/>
            <person name="Yang S.-H."/>
        </authorList>
    </citation>
    <scope>NUCLEOTIDE SEQUENCE [LARGE SCALE GENOMIC DNA]</scope>
    <source>
        <strain evidence="2 3">MEBiC05379</strain>
    </source>
</reference>
<protein>
    <recommendedName>
        <fullName evidence="4">DUF4625 domain-containing protein</fullName>
    </recommendedName>
</protein>
<evidence type="ECO:0000313" key="2">
    <source>
        <dbReference type="EMBL" id="MEF3834636.1"/>
    </source>
</evidence>
<dbReference type="PROSITE" id="PS51257">
    <property type="entry name" value="PROKAR_LIPOPROTEIN"/>
    <property type="match status" value="1"/>
</dbReference>
<accession>A0ABU7XV88</accession>
<keyword evidence="1" id="KW-0732">Signal</keyword>
<evidence type="ECO:0000256" key="1">
    <source>
        <dbReference type="SAM" id="SignalP"/>
    </source>
</evidence>
<evidence type="ECO:0008006" key="4">
    <source>
        <dbReference type="Google" id="ProtNLM"/>
    </source>
</evidence>
<name>A0ABU7XV88_9FLAO</name>
<evidence type="ECO:0000313" key="3">
    <source>
        <dbReference type="Proteomes" id="UP001337305"/>
    </source>
</evidence>
<feature type="chain" id="PRO_5046866972" description="DUF4625 domain-containing protein" evidence="1">
    <location>
        <begin position="23"/>
        <end position="270"/>
    </location>
</feature>
<feature type="signal peptide" evidence="1">
    <location>
        <begin position="1"/>
        <end position="22"/>
    </location>
</feature>
<dbReference type="EMBL" id="JAODOP010000004">
    <property type="protein sequence ID" value="MEF3834636.1"/>
    <property type="molecule type" value="Genomic_DNA"/>
</dbReference>
<gene>
    <name evidence="2" type="ORF">N1F79_15975</name>
</gene>